<organism evidence="2 3">
    <name type="scientific">Flavobacterium dankookense</name>
    <dbReference type="NCBI Taxonomy" id="706186"/>
    <lineage>
        <taxon>Bacteria</taxon>
        <taxon>Pseudomonadati</taxon>
        <taxon>Bacteroidota</taxon>
        <taxon>Flavobacteriia</taxon>
        <taxon>Flavobacteriales</taxon>
        <taxon>Flavobacteriaceae</taxon>
        <taxon>Flavobacterium</taxon>
    </lineage>
</organism>
<feature type="chain" id="PRO_5020470477" evidence="1">
    <location>
        <begin position="21"/>
        <end position="126"/>
    </location>
</feature>
<evidence type="ECO:0000256" key="1">
    <source>
        <dbReference type="SAM" id="SignalP"/>
    </source>
</evidence>
<reference evidence="2 3" key="1">
    <citation type="submission" date="2019-03" db="EMBL/GenBank/DDBJ databases">
        <title>Genomic Encyclopedia of Archaeal and Bacterial Type Strains, Phase II (KMG-II): from individual species to whole genera.</title>
        <authorList>
            <person name="Goeker M."/>
        </authorList>
    </citation>
    <scope>NUCLEOTIDE SEQUENCE [LARGE SCALE GENOMIC DNA]</scope>
    <source>
        <strain evidence="2 3">DSM 25687</strain>
    </source>
</reference>
<comment type="caution">
    <text evidence="2">The sequence shown here is derived from an EMBL/GenBank/DDBJ whole genome shotgun (WGS) entry which is preliminary data.</text>
</comment>
<dbReference type="Proteomes" id="UP000295260">
    <property type="component" value="Unassembled WGS sequence"/>
</dbReference>
<feature type="signal peptide" evidence="1">
    <location>
        <begin position="1"/>
        <end position="20"/>
    </location>
</feature>
<dbReference type="AlphaFoldDB" id="A0A4R6Q699"/>
<gene>
    <name evidence="2" type="ORF">BC748_2811</name>
</gene>
<accession>A0A4R6Q699</accession>
<sequence length="126" mass="14879">MNAKKILLVFAFIYCNTISAQVTYLDNTNNLKFNSKTNCKLRYLYFPNLQAYFDKLEKVYIFQEKGEWIKAEELPINYGGYSLYSKVRVVITDYDEEHPYSQIKVHKKQFPYNAKGHFTYATASID</sequence>
<keyword evidence="1" id="KW-0732">Signal</keyword>
<evidence type="ECO:0000313" key="3">
    <source>
        <dbReference type="Proteomes" id="UP000295260"/>
    </source>
</evidence>
<proteinExistence type="predicted"/>
<dbReference type="RefSeq" id="WP_133534000.1">
    <property type="nucleotide sequence ID" value="NZ_SNXR01000018.1"/>
</dbReference>
<dbReference type="EMBL" id="SNXR01000018">
    <property type="protein sequence ID" value="TDP57597.1"/>
    <property type="molecule type" value="Genomic_DNA"/>
</dbReference>
<protein>
    <submittedName>
        <fullName evidence="2">Uncharacterized protein</fullName>
    </submittedName>
</protein>
<keyword evidence="3" id="KW-1185">Reference proteome</keyword>
<evidence type="ECO:0000313" key="2">
    <source>
        <dbReference type="EMBL" id="TDP57597.1"/>
    </source>
</evidence>
<dbReference type="OrthoDB" id="1362256at2"/>
<name>A0A4R6Q699_9FLAO</name>